<protein>
    <submittedName>
        <fullName evidence="1">Uncharacterized protein</fullName>
    </submittedName>
</protein>
<reference evidence="1" key="1">
    <citation type="journal article" date="2014" name="Int. J. Syst. Evol. Microbiol.">
        <title>Complete genome sequence of Corynebacterium casei LMG S-19264T (=DSM 44701T), isolated from a smear-ripened cheese.</title>
        <authorList>
            <consortium name="US DOE Joint Genome Institute (JGI-PGF)"/>
            <person name="Walter F."/>
            <person name="Albersmeier A."/>
            <person name="Kalinowski J."/>
            <person name="Ruckert C."/>
        </authorList>
    </citation>
    <scope>NUCLEOTIDE SEQUENCE</scope>
    <source>
        <strain evidence="1">CGMCC 4.7201</strain>
    </source>
</reference>
<organism evidence="1 2">
    <name type="scientific">Wenjunlia tyrosinilytica</name>
    <dbReference type="NCBI Taxonomy" id="1544741"/>
    <lineage>
        <taxon>Bacteria</taxon>
        <taxon>Bacillati</taxon>
        <taxon>Actinomycetota</taxon>
        <taxon>Actinomycetes</taxon>
        <taxon>Kitasatosporales</taxon>
        <taxon>Streptomycetaceae</taxon>
        <taxon>Wenjunlia</taxon>
    </lineage>
</organism>
<sequence length="59" mass="6629">MLNRQSADDSWRTVTGPWVMELMERPGAVRAIHRAFTERTDACSARTGGRRERAAAGLR</sequence>
<evidence type="ECO:0000313" key="2">
    <source>
        <dbReference type="Proteomes" id="UP000641932"/>
    </source>
</evidence>
<evidence type="ECO:0000313" key="1">
    <source>
        <dbReference type="EMBL" id="GGO91624.1"/>
    </source>
</evidence>
<name>A0A918DZJ1_9ACTN</name>
<accession>A0A918DZJ1</accession>
<gene>
    <name evidence="1" type="ORF">GCM10012280_39930</name>
</gene>
<comment type="caution">
    <text evidence="1">The sequence shown here is derived from an EMBL/GenBank/DDBJ whole genome shotgun (WGS) entry which is preliminary data.</text>
</comment>
<dbReference type="EMBL" id="BMMS01000017">
    <property type="protein sequence ID" value="GGO91624.1"/>
    <property type="molecule type" value="Genomic_DNA"/>
</dbReference>
<reference evidence="1" key="2">
    <citation type="submission" date="2020-09" db="EMBL/GenBank/DDBJ databases">
        <authorList>
            <person name="Sun Q."/>
            <person name="Zhou Y."/>
        </authorList>
    </citation>
    <scope>NUCLEOTIDE SEQUENCE</scope>
    <source>
        <strain evidence="1">CGMCC 4.7201</strain>
    </source>
</reference>
<dbReference type="Proteomes" id="UP000641932">
    <property type="component" value="Unassembled WGS sequence"/>
</dbReference>
<keyword evidence="2" id="KW-1185">Reference proteome</keyword>
<proteinExistence type="predicted"/>
<dbReference type="AlphaFoldDB" id="A0A918DZJ1"/>